<keyword evidence="2" id="KW-1185">Reference proteome</keyword>
<gene>
    <name evidence="1" type="ORF">GCM10010387_28890</name>
</gene>
<dbReference type="EMBL" id="BMWG01000007">
    <property type="protein sequence ID" value="GGZ33001.1"/>
    <property type="molecule type" value="Genomic_DNA"/>
</dbReference>
<evidence type="ECO:0000313" key="1">
    <source>
        <dbReference type="EMBL" id="GGZ33001.1"/>
    </source>
</evidence>
<evidence type="ECO:0008006" key="3">
    <source>
        <dbReference type="Google" id="ProtNLM"/>
    </source>
</evidence>
<reference evidence="1" key="2">
    <citation type="submission" date="2020-09" db="EMBL/GenBank/DDBJ databases">
        <authorList>
            <person name="Sun Q."/>
            <person name="Ohkuma M."/>
        </authorList>
    </citation>
    <scope>NUCLEOTIDE SEQUENCE</scope>
    <source>
        <strain evidence="1">JCM 4988</strain>
    </source>
</reference>
<comment type="caution">
    <text evidence="1">The sequence shown here is derived from an EMBL/GenBank/DDBJ whole genome shotgun (WGS) entry which is preliminary data.</text>
</comment>
<name>A0A918UTM6_9ACTN</name>
<dbReference type="AlphaFoldDB" id="A0A918UTM6"/>
<dbReference type="Proteomes" id="UP000630936">
    <property type="component" value="Unassembled WGS sequence"/>
</dbReference>
<evidence type="ECO:0000313" key="2">
    <source>
        <dbReference type="Proteomes" id="UP000630936"/>
    </source>
</evidence>
<protein>
    <recommendedName>
        <fullName evidence="3">Toxin-antitoxin system, toxin component</fullName>
    </recommendedName>
</protein>
<organism evidence="1 2">
    <name type="scientific">Streptomyces inusitatus</name>
    <dbReference type="NCBI Taxonomy" id="68221"/>
    <lineage>
        <taxon>Bacteria</taxon>
        <taxon>Bacillati</taxon>
        <taxon>Actinomycetota</taxon>
        <taxon>Actinomycetes</taxon>
        <taxon>Kitasatosporales</taxon>
        <taxon>Streptomycetaceae</taxon>
        <taxon>Streptomyces</taxon>
    </lineage>
</organism>
<accession>A0A918UTM6</accession>
<reference evidence="1" key="1">
    <citation type="journal article" date="2014" name="Int. J. Syst. Evol. Microbiol.">
        <title>Complete genome sequence of Corynebacterium casei LMG S-19264T (=DSM 44701T), isolated from a smear-ripened cheese.</title>
        <authorList>
            <consortium name="US DOE Joint Genome Institute (JGI-PGF)"/>
            <person name="Walter F."/>
            <person name="Albersmeier A."/>
            <person name="Kalinowski J."/>
            <person name="Ruckert C."/>
        </authorList>
    </citation>
    <scope>NUCLEOTIDE SEQUENCE</scope>
    <source>
        <strain evidence="1">JCM 4988</strain>
    </source>
</reference>
<proteinExistence type="predicted"/>
<sequence length="190" mass="20290">MRRLCAHLARSLRLRVPAEPFLVFTALAGVLSALRRREVRIVFVHFPPETVSGLWADRGDHDLIVVEERVPPQHQLVIAGHEIWHMHAGHRGGHADGAAAAARALVPAEAVPDGVALREAIEDAAARSGFAGSEERAAELFGLLLGTELRPLLEEDPALAGAPPHGVADRIGASLGRRGALAGRLPCRAR</sequence>